<name>A0A383CJ67_9ZZZZ</name>
<dbReference type="InterPro" id="IPR006076">
    <property type="entry name" value="FAD-dep_OxRdtase"/>
</dbReference>
<protein>
    <recommendedName>
        <fullName evidence="1">FAD dependent oxidoreductase domain-containing protein</fullName>
    </recommendedName>
</protein>
<feature type="non-terminal residue" evidence="2">
    <location>
        <position position="1"/>
    </location>
</feature>
<dbReference type="Gene3D" id="3.30.9.10">
    <property type="entry name" value="D-Amino Acid Oxidase, subunit A, domain 2"/>
    <property type="match status" value="1"/>
</dbReference>
<dbReference type="Gene3D" id="3.50.50.60">
    <property type="entry name" value="FAD/NAD(P)-binding domain"/>
    <property type="match status" value="1"/>
</dbReference>
<accession>A0A383CJ67</accession>
<feature type="non-terminal residue" evidence="2">
    <location>
        <position position="113"/>
    </location>
</feature>
<evidence type="ECO:0000259" key="1">
    <source>
        <dbReference type="Pfam" id="PF01266"/>
    </source>
</evidence>
<sequence length="113" mass="13354">VIERDPSYTRASSRLAMGGIRQQFSSRVNIQLAQYGVKFYRHFDERFGHLHEGQANFQQRGYLFLVDAVQTEHFEKRLVRQRRLGAYVTRLEVDQIHRLLPDVVLDDIEFGVF</sequence>
<dbReference type="Pfam" id="PF01266">
    <property type="entry name" value="DAO"/>
    <property type="match status" value="1"/>
</dbReference>
<gene>
    <name evidence="2" type="ORF">METZ01_LOCUS484963</name>
</gene>
<feature type="domain" description="FAD dependent oxidoreductase" evidence="1">
    <location>
        <begin position="1"/>
        <end position="112"/>
    </location>
</feature>
<dbReference type="AlphaFoldDB" id="A0A383CJ67"/>
<dbReference type="EMBL" id="UINC01209193">
    <property type="protein sequence ID" value="SVE32109.1"/>
    <property type="molecule type" value="Genomic_DNA"/>
</dbReference>
<reference evidence="2" key="1">
    <citation type="submission" date="2018-05" db="EMBL/GenBank/DDBJ databases">
        <authorList>
            <person name="Lanie J.A."/>
            <person name="Ng W.-L."/>
            <person name="Kazmierczak K.M."/>
            <person name="Andrzejewski T.M."/>
            <person name="Davidsen T.M."/>
            <person name="Wayne K.J."/>
            <person name="Tettelin H."/>
            <person name="Glass J.I."/>
            <person name="Rusch D."/>
            <person name="Podicherti R."/>
            <person name="Tsui H.-C.T."/>
            <person name="Winkler M.E."/>
        </authorList>
    </citation>
    <scope>NUCLEOTIDE SEQUENCE</scope>
</reference>
<dbReference type="SUPFAM" id="SSF51905">
    <property type="entry name" value="FAD/NAD(P)-binding domain"/>
    <property type="match status" value="1"/>
</dbReference>
<proteinExistence type="predicted"/>
<dbReference type="InterPro" id="IPR036188">
    <property type="entry name" value="FAD/NAD-bd_sf"/>
</dbReference>
<organism evidence="2">
    <name type="scientific">marine metagenome</name>
    <dbReference type="NCBI Taxonomy" id="408172"/>
    <lineage>
        <taxon>unclassified sequences</taxon>
        <taxon>metagenomes</taxon>
        <taxon>ecological metagenomes</taxon>
    </lineage>
</organism>
<evidence type="ECO:0000313" key="2">
    <source>
        <dbReference type="EMBL" id="SVE32109.1"/>
    </source>
</evidence>